<reference evidence="1 2" key="1">
    <citation type="journal article" date="2012" name="PLoS Pathog.">
        <title>Diverse lifestyles and strategies of plant pathogenesis encoded in the genomes of eighteen Dothideomycetes fungi.</title>
        <authorList>
            <person name="Ohm R.A."/>
            <person name="Feau N."/>
            <person name="Henrissat B."/>
            <person name="Schoch C.L."/>
            <person name="Horwitz B.A."/>
            <person name="Barry K.W."/>
            <person name="Condon B.J."/>
            <person name="Copeland A.C."/>
            <person name="Dhillon B."/>
            <person name="Glaser F."/>
            <person name="Hesse C.N."/>
            <person name="Kosti I."/>
            <person name="LaButti K."/>
            <person name="Lindquist E.A."/>
            <person name="Lucas S."/>
            <person name="Salamov A.A."/>
            <person name="Bradshaw R.E."/>
            <person name="Ciuffetti L."/>
            <person name="Hamelin R.C."/>
            <person name="Kema G.H.J."/>
            <person name="Lawrence C."/>
            <person name="Scott J.A."/>
            <person name="Spatafora J.W."/>
            <person name="Turgeon B.G."/>
            <person name="de Wit P.J.G.M."/>
            <person name="Zhong S."/>
            <person name="Goodwin S.B."/>
            <person name="Grigoriev I.V."/>
        </authorList>
    </citation>
    <scope>NUCLEOTIDE SEQUENCE [LARGE SCALE GENOMIC DNA]</scope>
    <source>
        <strain evidence="1 2">CIRAD86</strain>
    </source>
</reference>
<dbReference type="KEGG" id="pfj:MYCFIDRAFT_172993"/>
<name>M3B3H3_PSEFD</name>
<protein>
    <submittedName>
        <fullName evidence="1">Uncharacterized protein</fullName>
    </submittedName>
</protein>
<dbReference type="VEuPathDB" id="FungiDB:MYCFIDRAFT_172993"/>
<proteinExistence type="predicted"/>
<evidence type="ECO:0000313" key="1">
    <source>
        <dbReference type="EMBL" id="EME83922.1"/>
    </source>
</evidence>
<gene>
    <name evidence="1" type="ORF">MYCFIDRAFT_172993</name>
</gene>
<accession>M3B3H3</accession>
<dbReference type="Proteomes" id="UP000016932">
    <property type="component" value="Unassembled WGS sequence"/>
</dbReference>
<dbReference type="RefSeq" id="XP_007924546.1">
    <property type="nucleotide sequence ID" value="XM_007926355.1"/>
</dbReference>
<keyword evidence="2" id="KW-1185">Reference proteome</keyword>
<sequence>MYFAPLLRKGFINKPMTIGIPLAARREVLDFESLSFLTKQNPKFLSSLRTIPIPPFEMLRLDR</sequence>
<dbReference type="HOGENOM" id="CLU_2886810_0_0_1"/>
<organism evidence="1 2">
    <name type="scientific">Pseudocercospora fijiensis (strain CIRAD86)</name>
    <name type="common">Black leaf streak disease fungus</name>
    <name type="synonym">Mycosphaerella fijiensis</name>
    <dbReference type="NCBI Taxonomy" id="383855"/>
    <lineage>
        <taxon>Eukaryota</taxon>
        <taxon>Fungi</taxon>
        <taxon>Dikarya</taxon>
        <taxon>Ascomycota</taxon>
        <taxon>Pezizomycotina</taxon>
        <taxon>Dothideomycetes</taxon>
        <taxon>Dothideomycetidae</taxon>
        <taxon>Mycosphaerellales</taxon>
        <taxon>Mycosphaerellaceae</taxon>
        <taxon>Pseudocercospora</taxon>
    </lineage>
</organism>
<dbReference type="EMBL" id="KB446557">
    <property type="protein sequence ID" value="EME83922.1"/>
    <property type="molecule type" value="Genomic_DNA"/>
</dbReference>
<dbReference type="AlphaFoldDB" id="M3B3H3"/>
<dbReference type="GeneID" id="19332900"/>
<evidence type="ECO:0000313" key="2">
    <source>
        <dbReference type="Proteomes" id="UP000016932"/>
    </source>
</evidence>